<dbReference type="AlphaFoldDB" id="A0A168PSS4"/>
<dbReference type="STRING" id="747725.A0A168PSS4"/>
<dbReference type="Proteomes" id="UP000077051">
    <property type="component" value="Unassembled WGS sequence"/>
</dbReference>
<name>A0A168PSS4_MUCCL</name>
<evidence type="ECO:0000256" key="1">
    <source>
        <dbReference type="SAM" id="MobiDB-lite"/>
    </source>
</evidence>
<protein>
    <submittedName>
        <fullName evidence="2">Uncharacterized protein</fullName>
    </submittedName>
</protein>
<dbReference type="VEuPathDB" id="FungiDB:MUCCIDRAFT_182365"/>
<dbReference type="OrthoDB" id="4062651at2759"/>
<reference evidence="2 3" key="1">
    <citation type="submission" date="2015-06" db="EMBL/GenBank/DDBJ databases">
        <title>Expansion of signal transduction pathways in fungi by whole-genome duplication.</title>
        <authorList>
            <consortium name="DOE Joint Genome Institute"/>
            <person name="Corrochano L.M."/>
            <person name="Kuo A."/>
            <person name="Marcet-Houben M."/>
            <person name="Polaino S."/>
            <person name="Salamov A."/>
            <person name="Villalobos J.M."/>
            <person name="Alvarez M.I."/>
            <person name="Avalos J."/>
            <person name="Benito E.P."/>
            <person name="Benoit I."/>
            <person name="Burger G."/>
            <person name="Camino L.P."/>
            <person name="Canovas D."/>
            <person name="Cerda-Olmedo E."/>
            <person name="Cheng J.-F."/>
            <person name="Dominguez A."/>
            <person name="Elias M."/>
            <person name="Eslava A.P."/>
            <person name="Glaser F."/>
            <person name="Grimwood J."/>
            <person name="Gutierrez G."/>
            <person name="Heitman J."/>
            <person name="Henrissat B."/>
            <person name="Iturriaga E.A."/>
            <person name="Lang B.F."/>
            <person name="Lavin J.L."/>
            <person name="Lee S."/>
            <person name="Li W."/>
            <person name="Lindquist E."/>
            <person name="Lopez-Garcia S."/>
            <person name="Luque E.M."/>
            <person name="Marcos A.T."/>
            <person name="Martin J."/>
            <person name="Mccluskey K."/>
            <person name="Medina H.R."/>
            <person name="Miralles-Duran A."/>
            <person name="Miyazaki A."/>
            <person name="Munoz-Torres E."/>
            <person name="Oguiza J.A."/>
            <person name="Ohm R."/>
            <person name="Olmedo M."/>
            <person name="Orejas M."/>
            <person name="Ortiz-Castellanos L."/>
            <person name="Pisabarro A.G."/>
            <person name="Rodriguez-Romero J."/>
            <person name="Ruiz-Herrera J."/>
            <person name="Ruiz-Vazquez R."/>
            <person name="Sanz C."/>
            <person name="Schackwitz W."/>
            <person name="Schmutz J."/>
            <person name="Shahriari M."/>
            <person name="Shelest E."/>
            <person name="Silva-Franco F."/>
            <person name="Soanes D."/>
            <person name="Syed K."/>
            <person name="Tagua V.G."/>
            <person name="Talbot N.J."/>
            <person name="Thon M."/>
            <person name="De Vries R.P."/>
            <person name="Wiebenga A."/>
            <person name="Yadav J.S."/>
            <person name="Braun E.L."/>
            <person name="Baker S."/>
            <person name="Garre V."/>
            <person name="Horwitz B."/>
            <person name="Torres-Martinez S."/>
            <person name="Idnurm A."/>
            <person name="Herrera-Estrella A."/>
            <person name="Gabaldon T."/>
            <person name="Grigoriev I.V."/>
        </authorList>
    </citation>
    <scope>NUCLEOTIDE SEQUENCE [LARGE SCALE GENOMIC DNA]</scope>
    <source>
        <strain evidence="2 3">CBS 277.49</strain>
    </source>
</reference>
<evidence type="ECO:0000313" key="3">
    <source>
        <dbReference type="Proteomes" id="UP000077051"/>
    </source>
</evidence>
<feature type="region of interest" description="Disordered" evidence="1">
    <location>
        <begin position="304"/>
        <end position="367"/>
    </location>
</feature>
<dbReference type="EMBL" id="AMYB01000001">
    <property type="protein sequence ID" value="OAD08168.1"/>
    <property type="molecule type" value="Genomic_DNA"/>
</dbReference>
<feature type="compositionally biased region" description="Basic residues" evidence="1">
    <location>
        <begin position="346"/>
        <end position="364"/>
    </location>
</feature>
<gene>
    <name evidence="2" type="ORF">MUCCIDRAFT_182365</name>
</gene>
<evidence type="ECO:0000313" key="2">
    <source>
        <dbReference type="EMBL" id="OAD08168.1"/>
    </source>
</evidence>
<proteinExistence type="predicted"/>
<accession>A0A168PSS4</accession>
<keyword evidence="3" id="KW-1185">Reference proteome</keyword>
<comment type="caution">
    <text evidence="2">The sequence shown here is derived from an EMBL/GenBank/DDBJ whole genome shotgun (WGS) entry which is preliminary data.</text>
</comment>
<organism evidence="2 3">
    <name type="scientific">Mucor lusitanicus CBS 277.49</name>
    <dbReference type="NCBI Taxonomy" id="747725"/>
    <lineage>
        <taxon>Eukaryota</taxon>
        <taxon>Fungi</taxon>
        <taxon>Fungi incertae sedis</taxon>
        <taxon>Mucoromycota</taxon>
        <taxon>Mucoromycotina</taxon>
        <taxon>Mucoromycetes</taxon>
        <taxon>Mucorales</taxon>
        <taxon>Mucorineae</taxon>
        <taxon>Mucoraceae</taxon>
        <taxon>Mucor</taxon>
    </lineage>
</organism>
<sequence length="468" mass="51516">MSEASHLTSNVLLKQCVAALDHLYSRIRHRDHITLLSSIEERLFQGQFKDFESFRAELLCINDFPLSTLEASSTSSNTATTSNTDEEIYHLPIFSSTTYKTGSTMYYVHDTSPHPVNMWLLNDTTATTNAPPLYRLFVCGNVDQLVDARDKTHATVAIFTNTIISPVESNASTVSINANVTIARPLGPLHTSNIPGYEHWIKISIIKKCQITHMASADVAKTLFERHEGSVQILYDTDKEEPDKEKAEMTRQFAISVMSLLDVVPSDPQQQPATALIHVSNHAKDLYIETISQPVMDETIKHATKRAGASGGKDVDVNSIQPEEAAAPSEPKKPNKYYIPTGRPVGRPRKKVRPKPPGRPKGSKNKVYYYVTEEEEKARLEPEKAEREKAEAVNQATSDANDRAPVQAAPDAVHTLTNTNVNAAAHFGSATAIVPGGVFDMDILPTSITTDTLTEADIQEILIKVVGS</sequence>